<dbReference type="Gene3D" id="3.65.10.10">
    <property type="entry name" value="Enolpyruvate transferase domain"/>
    <property type="match status" value="2"/>
</dbReference>
<comment type="caution">
    <text evidence="8">Lacks conserved residue(s) required for the propagation of feature annotation.</text>
</comment>
<dbReference type="EC" id="2.5.1.19" evidence="8"/>
<feature type="binding site" evidence="8">
    <location>
        <position position="82"/>
    </location>
    <ligand>
        <name>3-phosphoshikimate</name>
        <dbReference type="ChEBI" id="CHEBI:145989"/>
    </ligand>
</feature>
<dbReference type="GO" id="GO:0003866">
    <property type="term" value="F:3-phosphoshikimate 1-carboxyvinyltransferase activity"/>
    <property type="evidence" value="ECO:0007669"/>
    <property type="project" value="UniProtKB-UniRule"/>
</dbReference>
<dbReference type="InterPro" id="IPR001986">
    <property type="entry name" value="Enolpyruvate_Tfrase_dom"/>
</dbReference>
<feature type="binding site" evidence="8">
    <location>
        <position position="400"/>
    </location>
    <ligand>
        <name>3-phosphoshikimate</name>
        <dbReference type="ChEBI" id="CHEBI:145989"/>
    </ligand>
</feature>
<name>A0A6I3KKK6_9HYPH</name>
<comment type="pathway">
    <text evidence="1 8">Metabolic intermediate biosynthesis; chorismate biosynthesis; chorismate from D-erythrose 4-phosphate and phosphoenolpyruvate: step 6/7.</text>
</comment>
<evidence type="ECO:0000259" key="9">
    <source>
        <dbReference type="Pfam" id="PF00275"/>
    </source>
</evidence>
<dbReference type="EMBL" id="WMBQ01000001">
    <property type="protein sequence ID" value="MTD94277.1"/>
    <property type="molecule type" value="Genomic_DNA"/>
</dbReference>
<evidence type="ECO:0000313" key="11">
    <source>
        <dbReference type="Proteomes" id="UP000440694"/>
    </source>
</evidence>
<dbReference type="PANTHER" id="PTHR21090">
    <property type="entry name" value="AROM/DEHYDROQUINATE SYNTHASE"/>
    <property type="match status" value="1"/>
</dbReference>
<comment type="subcellular location">
    <subcellularLocation>
        <location evidence="8">Cytoplasm</location>
    </subcellularLocation>
</comment>
<dbReference type="PROSITE" id="PS00104">
    <property type="entry name" value="EPSP_SYNTHASE_1"/>
    <property type="match status" value="1"/>
</dbReference>
<feature type="binding site" evidence="8">
    <location>
        <position position="77"/>
    </location>
    <ligand>
        <name>3-phosphoshikimate</name>
        <dbReference type="ChEBI" id="CHEBI:145989"/>
    </ligand>
</feature>
<comment type="function">
    <text evidence="8">Catalyzes the transfer of the enolpyruvyl moiety of phosphoenolpyruvate (PEP) to the 5-hydroxyl of shikimate-3-phosphate (S3P) to produce enolpyruvyl shikimate-3-phosphate and inorganic phosphate.</text>
</comment>
<evidence type="ECO:0000256" key="1">
    <source>
        <dbReference type="ARBA" id="ARBA00004811"/>
    </source>
</evidence>
<dbReference type="InterPro" id="IPR013792">
    <property type="entry name" value="RNA3'P_cycl/enolpyr_Trfase_a/b"/>
</dbReference>
<dbReference type="InterPro" id="IPR006264">
    <property type="entry name" value="EPSP_synthase"/>
</dbReference>
<feature type="binding site" evidence="8">
    <location>
        <position position="78"/>
    </location>
    <ligand>
        <name>3-phosphoshikimate</name>
        <dbReference type="ChEBI" id="CHEBI:145989"/>
    </ligand>
</feature>
<organism evidence="10 11">
    <name type="scientific">Hyphomicrobium album</name>
    <dbReference type="NCBI Taxonomy" id="2665159"/>
    <lineage>
        <taxon>Bacteria</taxon>
        <taxon>Pseudomonadati</taxon>
        <taxon>Pseudomonadota</taxon>
        <taxon>Alphaproteobacteria</taxon>
        <taxon>Hyphomicrobiales</taxon>
        <taxon>Hyphomicrobiaceae</taxon>
        <taxon>Hyphomicrobium</taxon>
    </lineage>
</organism>
<dbReference type="PIRSF" id="PIRSF000505">
    <property type="entry name" value="EPSPS"/>
    <property type="match status" value="1"/>
</dbReference>
<dbReference type="AlphaFoldDB" id="A0A6I3KKK6"/>
<evidence type="ECO:0000256" key="3">
    <source>
        <dbReference type="ARBA" id="ARBA00022490"/>
    </source>
</evidence>
<dbReference type="GO" id="GO:0009423">
    <property type="term" value="P:chorismate biosynthetic process"/>
    <property type="evidence" value="ECO:0007669"/>
    <property type="project" value="UniProtKB-UniRule"/>
</dbReference>
<dbReference type="GO" id="GO:0009073">
    <property type="term" value="P:aromatic amino acid family biosynthetic process"/>
    <property type="evidence" value="ECO:0007669"/>
    <property type="project" value="UniProtKB-KW"/>
</dbReference>
<keyword evidence="4 8" id="KW-0028">Amino-acid biosynthesis</keyword>
<keyword evidence="3 8" id="KW-0963">Cytoplasm</keyword>
<dbReference type="GO" id="GO:0005737">
    <property type="term" value="C:cytoplasm"/>
    <property type="evidence" value="ECO:0007669"/>
    <property type="project" value="UniProtKB-SubCell"/>
</dbReference>
<keyword evidence="6 8" id="KW-0057">Aromatic amino acid biosynthesis</keyword>
<feature type="domain" description="Enolpyruvate transferase" evidence="9">
    <location>
        <begin position="64"/>
        <end position="480"/>
    </location>
</feature>
<feature type="binding site" evidence="8">
    <location>
        <position position="177"/>
    </location>
    <ligand>
        <name>phosphoenolpyruvate</name>
        <dbReference type="ChEBI" id="CHEBI:58702"/>
    </ligand>
</feature>
<feature type="binding site" evidence="8">
    <location>
        <position position="77"/>
    </location>
    <ligand>
        <name>phosphoenolpyruvate</name>
        <dbReference type="ChEBI" id="CHEBI:58702"/>
    </ligand>
</feature>
<evidence type="ECO:0000313" key="10">
    <source>
        <dbReference type="EMBL" id="MTD94277.1"/>
    </source>
</evidence>
<dbReference type="PROSITE" id="PS00885">
    <property type="entry name" value="EPSP_SYNTHASE_2"/>
    <property type="match status" value="1"/>
</dbReference>
<dbReference type="NCBIfam" id="TIGR01356">
    <property type="entry name" value="aroA"/>
    <property type="match status" value="1"/>
</dbReference>
<protein>
    <recommendedName>
        <fullName evidence="8">3-phosphoshikimate 1-carboxyvinyltransferase</fullName>
        <ecNumber evidence="8">2.5.1.19</ecNumber>
    </recommendedName>
    <alternativeName>
        <fullName evidence="8">5-enolpyruvylshikimate-3-phosphate synthase</fullName>
        <shortName evidence="8">EPSP synthase</shortName>
        <shortName evidence="8">EPSPS</shortName>
    </alternativeName>
</protein>
<reference evidence="10 11" key="1">
    <citation type="submission" date="2019-11" db="EMBL/GenBank/DDBJ databases">
        <title>Identification of a novel strain.</title>
        <authorList>
            <person name="Xu Q."/>
            <person name="Wang G."/>
        </authorList>
    </citation>
    <scope>NUCLEOTIDE SEQUENCE [LARGE SCALE GENOMIC DNA]</scope>
    <source>
        <strain evidence="11">xq</strain>
    </source>
</reference>
<sequence length="497" mass="52152">MPHAFRLVKNKAWAPRRLALTGEGPVGSIAREPRAILHYTPALELSRLPSDTAIATRPLAAHAAGPLKGRVRVPGDKSISHRALMLGALATGVTRLTGLLEAEDVLNTAKALQALGAPVEKIGNEWHVRGRGVGGLRQPEGPLDFGNSGTGTRLMLGIIAGHDMTVEIVGDASLSRRPMGRVLAPLIEMGLEIEGGRDRLPLVARGSANLVPTEYVLPVPSAQVKSAVLLAGLHTAGDTSVIESEATRDHTERMLRAFGADVRVQERDGKTRITVAGEAELQGRDFAVPADPSSAAFLAAAAALVPGSDIVIEGVLVNPTRVGFYEVLREMGGDVTFVDAREEGGEPVADIRVRHAPLKGVSVAAHRAPSMIDEYPILAVVAAFAEGETRMDGLAELKVKESDRLTATVAGLTANGVIARAEGDTLTVRGAREVRGGGSVATHLDHRIAMAFLTMGLASRDPVTVDDIGMVATSFPQFVALMESIGARFGAGPGRAR</sequence>
<proteinExistence type="inferred from homology"/>
<dbReference type="PANTHER" id="PTHR21090:SF5">
    <property type="entry name" value="PENTAFUNCTIONAL AROM POLYPEPTIDE"/>
    <property type="match status" value="1"/>
</dbReference>
<evidence type="ECO:0000256" key="5">
    <source>
        <dbReference type="ARBA" id="ARBA00022679"/>
    </source>
</evidence>
<feature type="binding site" evidence="8">
    <location>
        <position position="373"/>
    </location>
    <ligand>
        <name>3-phosphoshikimate</name>
        <dbReference type="ChEBI" id="CHEBI:145989"/>
    </ligand>
</feature>
<evidence type="ECO:0000256" key="8">
    <source>
        <dbReference type="HAMAP-Rule" id="MF_00210"/>
    </source>
</evidence>
<keyword evidence="5 8" id="KW-0808">Transferase</keyword>
<feature type="binding site" evidence="8">
    <location>
        <position position="404"/>
    </location>
    <ligand>
        <name>phosphoenolpyruvate</name>
        <dbReference type="ChEBI" id="CHEBI:58702"/>
    </ligand>
</feature>
<dbReference type="SUPFAM" id="SSF55205">
    <property type="entry name" value="EPT/RTPC-like"/>
    <property type="match status" value="1"/>
</dbReference>
<feature type="binding site" evidence="8">
    <location>
        <position position="447"/>
    </location>
    <ligand>
        <name>phosphoenolpyruvate</name>
        <dbReference type="ChEBI" id="CHEBI:58702"/>
    </ligand>
</feature>
<feature type="binding site" evidence="8">
    <location>
        <position position="223"/>
    </location>
    <ligand>
        <name>phosphoenolpyruvate</name>
        <dbReference type="ChEBI" id="CHEBI:58702"/>
    </ligand>
</feature>
<dbReference type="CDD" id="cd01556">
    <property type="entry name" value="EPSP_synthase"/>
    <property type="match status" value="1"/>
</dbReference>
<comment type="catalytic activity">
    <reaction evidence="7">
        <text>3-phosphoshikimate + phosphoenolpyruvate = 5-O-(1-carboxyvinyl)-3-phosphoshikimate + phosphate</text>
        <dbReference type="Rhea" id="RHEA:21256"/>
        <dbReference type="ChEBI" id="CHEBI:43474"/>
        <dbReference type="ChEBI" id="CHEBI:57701"/>
        <dbReference type="ChEBI" id="CHEBI:58702"/>
        <dbReference type="ChEBI" id="CHEBI:145989"/>
        <dbReference type="EC" id="2.5.1.19"/>
    </reaction>
    <physiologicalReaction direction="left-to-right" evidence="7">
        <dbReference type="Rhea" id="RHEA:21257"/>
    </physiologicalReaction>
</comment>
<dbReference type="Pfam" id="PF00275">
    <property type="entry name" value="EPSP_synthase"/>
    <property type="match status" value="1"/>
</dbReference>
<comment type="subunit">
    <text evidence="8">Monomer.</text>
</comment>
<dbReference type="InterPro" id="IPR036968">
    <property type="entry name" value="Enolpyruvate_Tfrase_sf"/>
</dbReference>
<feature type="active site" description="Proton acceptor" evidence="8">
    <location>
        <position position="373"/>
    </location>
</feature>
<evidence type="ECO:0000256" key="6">
    <source>
        <dbReference type="ARBA" id="ARBA00023141"/>
    </source>
</evidence>
<dbReference type="GO" id="GO:0008652">
    <property type="term" value="P:amino acid biosynthetic process"/>
    <property type="evidence" value="ECO:0007669"/>
    <property type="project" value="UniProtKB-KW"/>
</dbReference>
<dbReference type="InterPro" id="IPR023193">
    <property type="entry name" value="EPSP_synthase_CS"/>
</dbReference>
<feature type="binding site" evidence="8">
    <location>
        <position position="221"/>
    </location>
    <ligand>
        <name>3-phosphoshikimate</name>
        <dbReference type="ChEBI" id="CHEBI:145989"/>
    </ligand>
</feature>
<feature type="binding site" evidence="8">
    <location>
        <position position="223"/>
    </location>
    <ligand>
        <name>3-phosphoshikimate</name>
        <dbReference type="ChEBI" id="CHEBI:145989"/>
    </ligand>
</feature>
<dbReference type="FunFam" id="3.65.10.10:FF:000005">
    <property type="entry name" value="3-phosphoshikimate 1-carboxyvinyltransferase"/>
    <property type="match status" value="1"/>
</dbReference>
<evidence type="ECO:0000256" key="2">
    <source>
        <dbReference type="ARBA" id="ARBA00009948"/>
    </source>
</evidence>
<dbReference type="UniPathway" id="UPA00053">
    <property type="reaction ID" value="UER00089"/>
</dbReference>
<gene>
    <name evidence="8 10" type="primary">aroA</name>
    <name evidence="10" type="ORF">GIW81_08000</name>
</gene>
<dbReference type="Proteomes" id="UP000440694">
    <property type="component" value="Unassembled WGS sequence"/>
</dbReference>
<comment type="caution">
    <text evidence="10">The sequence shown here is derived from an EMBL/GenBank/DDBJ whole genome shotgun (WGS) entry which is preliminary data.</text>
</comment>
<accession>A0A6I3KKK6</accession>
<dbReference type="HAMAP" id="MF_00210">
    <property type="entry name" value="EPSP_synth"/>
    <property type="match status" value="1"/>
</dbReference>
<evidence type="ECO:0000256" key="4">
    <source>
        <dbReference type="ARBA" id="ARBA00022605"/>
    </source>
</evidence>
<comment type="similarity">
    <text evidence="2 8">Belongs to the EPSP synthase family.</text>
</comment>
<keyword evidence="11" id="KW-1185">Reference proteome</keyword>
<evidence type="ECO:0000256" key="7">
    <source>
        <dbReference type="ARBA" id="ARBA00044633"/>
    </source>
</evidence>
<feature type="binding site" evidence="8">
    <location>
        <position position="149"/>
    </location>
    <ligand>
        <name>phosphoenolpyruvate</name>
        <dbReference type="ChEBI" id="CHEBI:58702"/>
    </ligand>
</feature>